<feature type="domain" description="Blue (type 1) copper" evidence="9">
    <location>
        <begin position="24"/>
        <end position="148"/>
    </location>
</feature>
<dbReference type="NCBIfam" id="TIGR02695">
    <property type="entry name" value="azurin"/>
    <property type="match status" value="1"/>
</dbReference>
<keyword evidence="7" id="KW-1015">Disulfide bond</keyword>
<dbReference type="PANTHER" id="PTHR38439:SF2">
    <property type="entry name" value="OUTER MEMBRANE PROTEIN H.8"/>
    <property type="match status" value="1"/>
</dbReference>
<feature type="signal peptide" evidence="8">
    <location>
        <begin position="1"/>
        <end position="20"/>
    </location>
</feature>
<dbReference type="Gene3D" id="2.60.40.420">
    <property type="entry name" value="Cupredoxins - blue copper proteins"/>
    <property type="match status" value="1"/>
</dbReference>
<evidence type="ECO:0000256" key="8">
    <source>
        <dbReference type="RuleBase" id="RU363017"/>
    </source>
</evidence>
<keyword evidence="3 8" id="KW-0813">Transport</keyword>
<dbReference type="SUPFAM" id="SSF49503">
    <property type="entry name" value="Cupredoxins"/>
    <property type="match status" value="1"/>
</dbReference>
<keyword evidence="6 8" id="KW-0186">Copper</keyword>
<dbReference type="InterPro" id="IPR000923">
    <property type="entry name" value="BlueCu_1"/>
</dbReference>
<name>A0A383RUG4_9PSED</name>
<dbReference type="GO" id="GO:0005507">
    <property type="term" value="F:copper ion binding"/>
    <property type="evidence" value="ECO:0007669"/>
    <property type="project" value="UniProtKB-UniRule"/>
</dbReference>
<evidence type="ECO:0000256" key="1">
    <source>
        <dbReference type="ARBA" id="ARBA00002770"/>
    </source>
</evidence>
<evidence type="ECO:0000256" key="3">
    <source>
        <dbReference type="ARBA" id="ARBA00022448"/>
    </source>
</evidence>
<dbReference type="OrthoDB" id="9814063at2"/>
<comment type="subcellular location">
    <subcellularLocation>
        <location evidence="8">Periplasm</location>
    </subcellularLocation>
</comment>
<evidence type="ECO:0000256" key="4">
    <source>
        <dbReference type="ARBA" id="ARBA00022723"/>
    </source>
</evidence>
<comment type="function">
    <text evidence="1 8">Transfers electrons from cytochrome c551 to cytochrome oxidase.</text>
</comment>
<dbReference type="CDD" id="cd13922">
    <property type="entry name" value="Azurin"/>
    <property type="match status" value="1"/>
</dbReference>
<keyword evidence="4 8" id="KW-0479">Metal-binding</keyword>
<dbReference type="InterPro" id="IPR028871">
    <property type="entry name" value="BlueCu_1_BS"/>
</dbReference>
<dbReference type="Proteomes" id="UP000263595">
    <property type="component" value="Unassembled WGS sequence"/>
</dbReference>
<proteinExistence type="predicted"/>
<keyword evidence="11" id="KW-1185">Reference proteome</keyword>
<evidence type="ECO:0000313" key="11">
    <source>
        <dbReference type="Proteomes" id="UP000263595"/>
    </source>
</evidence>
<keyword evidence="8" id="KW-0732">Signal</keyword>
<dbReference type="GO" id="GO:0042597">
    <property type="term" value="C:periplasmic space"/>
    <property type="evidence" value="ECO:0007669"/>
    <property type="project" value="UniProtKB-SubCell"/>
</dbReference>
<keyword evidence="5 8" id="KW-0249">Electron transport</keyword>
<evidence type="ECO:0000256" key="6">
    <source>
        <dbReference type="ARBA" id="ARBA00023008"/>
    </source>
</evidence>
<accession>A0A383RUG4</accession>
<sequence>MTRQLLLLALLATAPTFAWSAAPCAVDIHGTDQMTFDQTTIAVPKACSRFTVNLTHPGEMPRNVMGHNWVLSTTDDMQGVLDDGLKAGETQDYVKPDDRRVIAHTRLIGGGEQASVTFETAALKPGTGYSFFCSYPFHSTLMKGTLTLAD</sequence>
<protein>
    <recommendedName>
        <fullName evidence="2 8">Azurin</fullName>
    </recommendedName>
</protein>
<keyword evidence="8" id="KW-0574">Periplasm</keyword>
<evidence type="ECO:0000256" key="7">
    <source>
        <dbReference type="ARBA" id="ARBA00023157"/>
    </source>
</evidence>
<dbReference type="Pfam" id="PF00127">
    <property type="entry name" value="Copper-bind"/>
    <property type="match status" value="1"/>
</dbReference>
<organism evidence="10 11">
    <name type="scientific">Pseudomonas reidholzensis</name>
    <dbReference type="NCBI Taxonomy" id="1785162"/>
    <lineage>
        <taxon>Bacteria</taxon>
        <taxon>Pseudomonadati</taxon>
        <taxon>Pseudomonadota</taxon>
        <taxon>Gammaproteobacteria</taxon>
        <taxon>Pseudomonadales</taxon>
        <taxon>Pseudomonadaceae</taxon>
        <taxon>Pseudomonas</taxon>
    </lineage>
</organism>
<dbReference type="RefSeq" id="WP_119141108.1">
    <property type="nucleotide sequence ID" value="NZ_CBCSFL010000012.1"/>
</dbReference>
<dbReference type="GO" id="GO:0009055">
    <property type="term" value="F:electron transfer activity"/>
    <property type="evidence" value="ECO:0007669"/>
    <property type="project" value="InterPro"/>
</dbReference>
<dbReference type="EMBL" id="UNOZ01000016">
    <property type="protein sequence ID" value="SYX90146.1"/>
    <property type="molecule type" value="Genomic_DNA"/>
</dbReference>
<evidence type="ECO:0000256" key="2">
    <source>
        <dbReference type="ARBA" id="ARBA00014744"/>
    </source>
</evidence>
<evidence type="ECO:0000313" key="10">
    <source>
        <dbReference type="EMBL" id="SYX90146.1"/>
    </source>
</evidence>
<dbReference type="InterPro" id="IPR050845">
    <property type="entry name" value="Cu-binding_ET"/>
</dbReference>
<dbReference type="InterPro" id="IPR014068">
    <property type="entry name" value="Azurin"/>
</dbReference>
<evidence type="ECO:0000259" key="9">
    <source>
        <dbReference type="Pfam" id="PF00127"/>
    </source>
</evidence>
<reference evidence="11" key="1">
    <citation type="submission" date="2018-08" db="EMBL/GenBank/DDBJ databases">
        <authorList>
            <person name="Blom J."/>
        </authorList>
    </citation>
    <scope>NUCLEOTIDE SEQUENCE [LARGE SCALE GENOMIC DNA]</scope>
    <source>
        <strain evidence="11">CCOS 865</strain>
    </source>
</reference>
<feature type="chain" id="PRO_5016478186" description="Azurin" evidence="8">
    <location>
        <begin position="21"/>
        <end position="150"/>
    </location>
</feature>
<dbReference type="PANTHER" id="PTHR38439">
    <property type="entry name" value="AURACYANIN-B"/>
    <property type="match status" value="1"/>
</dbReference>
<dbReference type="InterPro" id="IPR008972">
    <property type="entry name" value="Cupredoxin"/>
</dbReference>
<gene>
    <name evidence="10" type="primary">azu</name>
    <name evidence="10" type="ORF">CCOS865_02412</name>
</gene>
<dbReference type="PROSITE" id="PS00196">
    <property type="entry name" value="COPPER_BLUE"/>
    <property type="match status" value="1"/>
</dbReference>
<evidence type="ECO:0000256" key="5">
    <source>
        <dbReference type="ARBA" id="ARBA00022982"/>
    </source>
</evidence>
<dbReference type="AlphaFoldDB" id="A0A383RUG4"/>